<dbReference type="OrthoDB" id="5454611at2"/>
<protein>
    <submittedName>
        <fullName evidence="1">Uncharacterized protein</fullName>
    </submittedName>
</protein>
<evidence type="ECO:0000313" key="2">
    <source>
        <dbReference type="Proteomes" id="UP000482487"/>
    </source>
</evidence>
<dbReference type="Proteomes" id="UP000482487">
    <property type="component" value="Unassembled WGS sequence"/>
</dbReference>
<evidence type="ECO:0000313" key="1">
    <source>
        <dbReference type="EMBL" id="MYL82690.1"/>
    </source>
</evidence>
<accession>A0A7C9MEK6</accession>
<dbReference type="AlphaFoldDB" id="A0A7C9MEK6"/>
<name>A0A7C9MEK6_9BACT</name>
<organism evidence="1 2">
    <name type="scientific">Solidesulfovibrio aerotolerans</name>
    <dbReference type="NCBI Taxonomy" id="295255"/>
    <lineage>
        <taxon>Bacteria</taxon>
        <taxon>Pseudomonadati</taxon>
        <taxon>Thermodesulfobacteriota</taxon>
        <taxon>Desulfovibrionia</taxon>
        <taxon>Desulfovibrionales</taxon>
        <taxon>Desulfovibrionaceae</taxon>
        <taxon>Solidesulfovibrio</taxon>
    </lineage>
</organism>
<comment type="caution">
    <text evidence="1">The sequence shown here is derived from an EMBL/GenBank/DDBJ whole genome shotgun (WGS) entry which is preliminary data.</text>
</comment>
<keyword evidence="2" id="KW-1185">Reference proteome</keyword>
<dbReference type="EMBL" id="WVUD01000007">
    <property type="protein sequence ID" value="MYL82690.1"/>
    <property type="molecule type" value="Genomic_DNA"/>
</dbReference>
<reference evidence="1 2" key="1">
    <citation type="submission" date="2020-01" db="EMBL/GenBank/DDBJ databases">
        <title>Genome sequence of Desulfovibrio aerotolerans DSM 16695(T).</title>
        <authorList>
            <person name="Karnachuk O."/>
            <person name="Avakyan M."/>
            <person name="Mardanov A."/>
            <person name="Kadnikov V."/>
            <person name="Ravin N."/>
        </authorList>
    </citation>
    <scope>NUCLEOTIDE SEQUENCE [LARGE SCALE GENOMIC DNA]</scope>
    <source>
        <strain evidence="1 2">DSM 16695</strain>
    </source>
</reference>
<sequence length="185" mass="19897">MSDTSYRLDIASVKPLAATVKAVPLAEAPEDLFQMVMAAKQDMLQLQYSQAPDTANNPTYAPYATVVVNGKVVAKIDNHGFVETTNAMHASCVDAIKAADAESSVLSGPELAQARARRIAEAVNGTINKAPTAMSQRAFDATPQPKMTFNYEAMQRDPEYAAIEQLKKAHAAFLAQHMEPQNSAA</sequence>
<dbReference type="RefSeq" id="WP_160959521.1">
    <property type="nucleotide sequence ID" value="NZ_WVUD01000007.1"/>
</dbReference>
<gene>
    <name evidence="1" type="ORF">GTA51_06015</name>
</gene>
<proteinExistence type="predicted"/>